<keyword evidence="3" id="KW-1185">Reference proteome</keyword>
<proteinExistence type="predicted"/>
<keyword evidence="1" id="KW-0812">Transmembrane</keyword>
<organism evidence="2 3">
    <name type="scientific">Corynebacterium endometrii</name>
    <dbReference type="NCBI Taxonomy" id="2488819"/>
    <lineage>
        <taxon>Bacteria</taxon>
        <taxon>Bacillati</taxon>
        <taxon>Actinomycetota</taxon>
        <taxon>Actinomycetes</taxon>
        <taxon>Mycobacteriales</taxon>
        <taxon>Corynebacteriaceae</taxon>
        <taxon>Corynebacterium</taxon>
    </lineage>
</organism>
<keyword evidence="1" id="KW-0472">Membrane</keyword>
<dbReference type="EMBL" id="CP039247">
    <property type="protein sequence ID" value="QCB28913.1"/>
    <property type="molecule type" value="Genomic_DNA"/>
</dbReference>
<protein>
    <submittedName>
        <fullName evidence="2">Uncharacterized protein</fullName>
    </submittedName>
</protein>
<accession>A0A4P7QH26</accession>
<name>A0A4P7QH26_9CORY</name>
<evidence type="ECO:0000313" key="2">
    <source>
        <dbReference type="EMBL" id="QCB28913.1"/>
    </source>
</evidence>
<keyword evidence="1" id="KW-1133">Transmembrane helix</keyword>
<evidence type="ECO:0000256" key="1">
    <source>
        <dbReference type="SAM" id="Phobius"/>
    </source>
</evidence>
<dbReference type="KEGG" id="cee:CENDO_08205"/>
<dbReference type="AlphaFoldDB" id="A0A4P7QH26"/>
<gene>
    <name evidence="2" type="ORF">CENDO_08205</name>
</gene>
<sequence length="38" mass="3883">MGVMGGLIALEREYDLFGFILIALVSAPGGVPSGGFRA</sequence>
<dbReference type="Proteomes" id="UP000296352">
    <property type="component" value="Chromosome"/>
</dbReference>
<evidence type="ECO:0000313" key="3">
    <source>
        <dbReference type="Proteomes" id="UP000296352"/>
    </source>
</evidence>
<feature type="transmembrane region" description="Helical" evidence="1">
    <location>
        <begin position="16"/>
        <end position="36"/>
    </location>
</feature>
<reference evidence="2 3" key="1">
    <citation type="submission" date="2019-04" db="EMBL/GenBank/DDBJ databases">
        <title>Corynebacterium endometrii sp. nov., isolated from the uterus of a cow with endometritis.</title>
        <authorList>
            <person name="Ballas P."/>
            <person name="Ruckert C."/>
            <person name="Wagener K."/>
            <person name="Drillich M."/>
            <person name="Kaempfer P."/>
            <person name="Busse H.-J."/>
            <person name="Ehling-Schulz M."/>
        </authorList>
    </citation>
    <scope>NUCLEOTIDE SEQUENCE [LARGE SCALE GENOMIC DNA]</scope>
    <source>
        <strain evidence="2 3">LMM-1653</strain>
    </source>
</reference>